<dbReference type="SUPFAM" id="SSF48452">
    <property type="entry name" value="TPR-like"/>
    <property type="match status" value="1"/>
</dbReference>
<dbReference type="InterPro" id="IPR003819">
    <property type="entry name" value="TauD/TfdA-like"/>
</dbReference>
<proteinExistence type="predicted"/>
<dbReference type="InterPro" id="IPR042098">
    <property type="entry name" value="TauD-like_sf"/>
</dbReference>
<keyword evidence="6" id="KW-1185">Reference proteome</keyword>
<comment type="caution">
    <text evidence="5">The sequence shown here is derived from an EMBL/GenBank/DDBJ whole genome shotgun (WGS) entry which is preliminary data.</text>
</comment>
<evidence type="ECO:0000256" key="2">
    <source>
        <dbReference type="ARBA" id="ARBA00023002"/>
    </source>
</evidence>
<protein>
    <submittedName>
        <fullName evidence="5">TauD/TfdA family dioxygenase</fullName>
    </submittedName>
</protein>
<dbReference type="PANTHER" id="PTHR10696">
    <property type="entry name" value="GAMMA-BUTYROBETAINE HYDROXYLASE-RELATED"/>
    <property type="match status" value="1"/>
</dbReference>
<evidence type="ECO:0000259" key="4">
    <source>
        <dbReference type="Pfam" id="PF02668"/>
    </source>
</evidence>
<dbReference type="SUPFAM" id="SSF51197">
    <property type="entry name" value="Clavaminate synthase-like"/>
    <property type="match status" value="1"/>
</dbReference>
<dbReference type="Pfam" id="PF02668">
    <property type="entry name" value="TauD"/>
    <property type="match status" value="1"/>
</dbReference>
<dbReference type="Proteomes" id="UP001595776">
    <property type="component" value="Unassembled WGS sequence"/>
</dbReference>
<name>A0ABV8UDI1_9PROT</name>
<keyword evidence="3" id="KW-0045">Antibiotic biosynthesis</keyword>
<organism evidence="5 6">
    <name type="scientific">Kordiimonas lipolytica</name>
    <dbReference type="NCBI Taxonomy" id="1662421"/>
    <lineage>
        <taxon>Bacteria</taxon>
        <taxon>Pseudomonadati</taxon>
        <taxon>Pseudomonadota</taxon>
        <taxon>Alphaproteobacteria</taxon>
        <taxon>Kordiimonadales</taxon>
        <taxon>Kordiimonadaceae</taxon>
        <taxon>Kordiimonas</taxon>
    </lineage>
</organism>
<dbReference type="InterPro" id="IPR050411">
    <property type="entry name" value="AlphaKG_dependent_hydroxylases"/>
</dbReference>
<reference evidence="6" key="1">
    <citation type="journal article" date="2019" name="Int. J. Syst. Evol. Microbiol.">
        <title>The Global Catalogue of Microorganisms (GCM) 10K type strain sequencing project: providing services to taxonomists for standard genome sequencing and annotation.</title>
        <authorList>
            <consortium name="The Broad Institute Genomics Platform"/>
            <consortium name="The Broad Institute Genome Sequencing Center for Infectious Disease"/>
            <person name="Wu L."/>
            <person name="Ma J."/>
        </authorList>
    </citation>
    <scope>NUCLEOTIDE SEQUENCE [LARGE SCALE GENOMIC DNA]</scope>
    <source>
        <strain evidence="6">CGMCC 1.15304</strain>
    </source>
</reference>
<sequence>MTLPRIEAKEIPIYRPRALKALARRIARTITRYPYFTVVSGFDTVANEEEIKALASMLGTLGCSAKQTQPPLSFTRVAVNPEAVRRTRKATAYSRTHLPISPHTDSSYLPEPHDLVAFQCVVADTGGGENAMVAVTDVLTCLAPADIKRLRQPVFPFSRGYFPVLEGEGAETTIRYYRTQVDQAVLDGASLSEDDRALLDRLDDVLAHKAQAFTFKLEEGEAVFFANQKVLHARTGFTADSNRTLFRVRHTVDLKHAAAGGLKSWLSGLRAKPDTAPVRRDPVHDLRDQVAESPDDPLLVRRLSTILASRGAFSEAAVWNQKALALAPTAYDNLVLKSCLRWEEGDREGAQEALRQLAEHHPYEFPRRADPAGPNILRVRGMKNVKYQLRTKARGFEPSLEGGHFSVTNFLRDRRYNVWLHNIYDTPAEWPGDRPAPDLVLNTIACADRMTDSLKALSKFLAAWPGVPVINHPDKVLQTTREQNCRRLGAIDGVVFPKTERVHWDGGDTGSMVCAITEKGFSYPLVLRPVETHTGVEVALAADTEAVQDYFNAARAGRDYYFIQYHDLSDERGFFRKSRTFCIDGQFHPVASLVHNDWNVHSGDRYSVMVDSEELQASEQAYLKDFEGWLGPDNMARLEEVRKLIGLDFFGIDFCKLDDGRLFIFECNAAMRHNYDHAGAFPYTEPYLDRVSDAFDAMLTARTGPVAHEWMKLSQRAARF</sequence>
<evidence type="ECO:0000313" key="5">
    <source>
        <dbReference type="EMBL" id="MFC4348900.1"/>
    </source>
</evidence>
<dbReference type="InterPro" id="IPR011990">
    <property type="entry name" value="TPR-like_helical_dom_sf"/>
</dbReference>
<keyword evidence="5" id="KW-0223">Dioxygenase</keyword>
<evidence type="ECO:0000256" key="1">
    <source>
        <dbReference type="ARBA" id="ARBA00001954"/>
    </source>
</evidence>
<dbReference type="SUPFAM" id="SSF56059">
    <property type="entry name" value="Glutathione synthetase ATP-binding domain-like"/>
    <property type="match status" value="1"/>
</dbReference>
<comment type="cofactor">
    <cofactor evidence="1">
        <name>Fe(2+)</name>
        <dbReference type="ChEBI" id="CHEBI:29033"/>
    </cofactor>
</comment>
<keyword evidence="2" id="KW-0560">Oxidoreductase</keyword>
<evidence type="ECO:0000313" key="6">
    <source>
        <dbReference type="Proteomes" id="UP001595776"/>
    </source>
</evidence>
<gene>
    <name evidence="5" type="ORF">ACFO5Q_13685</name>
</gene>
<dbReference type="GO" id="GO:0051213">
    <property type="term" value="F:dioxygenase activity"/>
    <property type="evidence" value="ECO:0007669"/>
    <property type="project" value="UniProtKB-KW"/>
</dbReference>
<evidence type="ECO:0000256" key="3">
    <source>
        <dbReference type="ARBA" id="ARBA00023194"/>
    </source>
</evidence>
<dbReference type="RefSeq" id="WP_068143547.1">
    <property type="nucleotide sequence ID" value="NZ_JBHSCR010000014.1"/>
</dbReference>
<dbReference type="PANTHER" id="PTHR10696:SF56">
    <property type="entry name" value="TAUD_TFDA-LIKE DOMAIN-CONTAINING PROTEIN"/>
    <property type="match status" value="1"/>
</dbReference>
<feature type="domain" description="TauD/TfdA-like" evidence="4">
    <location>
        <begin position="6"/>
        <end position="248"/>
    </location>
</feature>
<dbReference type="Gene3D" id="3.60.130.10">
    <property type="entry name" value="Clavaminate synthase-like"/>
    <property type="match status" value="1"/>
</dbReference>
<accession>A0ABV8UDI1</accession>
<dbReference type="EMBL" id="JBHSCR010000014">
    <property type="protein sequence ID" value="MFC4348900.1"/>
    <property type="molecule type" value="Genomic_DNA"/>
</dbReference>
<dbReference type="Gene3D" id="1.25.40.10">
    <property type="entry name" value="Tetratricopeptide repeat domain"/>
    <property type="match status" value="1"/>
</dbReference>